<organism evidence="2 3">
    <name type="scientific">Haloferax gibbonsii</name>
    <dbReference type="NCBI Taxonomy" id="35746"/>
    <lineage>
        <taxon>Archaea</taxon>
        <taxon>Methanobacteriati</taxon>
        <taxon>Methanobacteriota</taxon>
        <taxon>Stenosarchaea group</taxon>
        <taxon>Halobacteria</taxon>
        <taxon>Halobacteriales</taxon>
        <taxon>Haloferacaceae</taxon>
        <taxon>Haloferax</taxon>
    </lineage>
</organism>
<dbReference type="RefSeq" id="WP_050460495.1">
    <property type="nucleotide sequence ID" value="NZ_CP011951.1"/>
</dbReference>
<proteinExistence type="predicted"/>
<protein>
    <submittedName>
        <fullName evidence="2">Uncharacterized protein</fullName>
    </submittedName>
</protein>
<keyword evidence="2" id="KW-0614">Plasmid</keyword>
<keyword evidence="1" id="KW-0472">Membrane</keyword>
<feature type="transmembrane region" description="Helical" evidence="1">
    <location>
        <begin position="20"/>
        <end position="49"/>
    </location>
</feature>
<dbReference type="EMBL" id="CP011951">
    <property type="protein sequence ID" value="AKU09880.1"/>
    <property type="molecule type" value="Genomic_DNA"/>
</dbReference>
<evidence type="ECO:0000313" key="2">
    <source>
        <dbReference type="EMBL" id="AKU09880.1"/>
    </source>
</evidence>
<dbReference type="KEGG" id="hgi:ABY42_18860"/>
<keyword evidence="1" id="KW-1133">Transmembrane helix</keyword>
<name>A0A0K1J006_HALGI</name>
<evidence type="ECO:0000256" key="1">
    <source>
        <dbReference type="SAM" id="Phobius"/>
    </source>
</evidence>
<dbReference type="PATRIC" id="fig|35746.4.peg.4154"/>
<geneLocation type="plasmid" evidence="2 3">
    <name>pHG4</name>
</geneLocation>
<accession>A0A0K1J006</accession>
<keyword evidence="1" id="KW-0812">Transmembrane</keyword>
<evidence type="ECO:0000313" key="3">
    <source>
        <dbReference type="Proteomes" id="UP000066124"/>
    </source>
</evidence>
<dbReference type="Proteomes" id="UP000066124">
    <property type="component" value="Plasmid pHG4"/>
</dbReference>
<reference evidence="3" key="1">
    <citation type="journal article" date="2015" name="J. Biotechnol.">
        <title>Complete genome sequence of Haloferax gibbonsii strain ARA6, a potential producer of polyhydroxyalkanoates and halocins isolated from Araruama, Rio de Janeiro, Brasil.</title>
        <authorList>
            <person name="Pinto L.H."/>
            <person name="D'Alincourt Carvalho-Assef A.P."/>
            <person name="Vieira R.P."/>
            <person name="Clementino M.M."/>
            <person name="Albano R.M."/>
        </authorList>
    </citation>
    <scope>NUCLEOTIDE SEQUENCE [LARGE SCALE GENOMIC DNA]</scope>
    <source>
        <strain evidence="3">ARA6</strain>
        <plasmid evidence="3">Plasmid pHG4</plasmid>
    </source>
</reference>
<dbReference type="AlphaFoldDB" id="A0A0K1J006"/>
<sequence length="63" mass="6871">MPELLSVLWLLSSGDYLTQVLAGLSTGALAVVISPVVFIVGAVITYVWAQQQTHDWAQSITRR</sequence>
<dbReference type="GeneID" id="25248055"/>
<gene>
    <name evidence="2" type="ORF">ABY42_18860</name>
</gene>